<accession>A0A1H3TQ55</accession>
<dbReference type="STRING" id="137265.SAMN05421684_6202"/>
<gene>
    <name evidence="2" type="ORF">SAMN05421684_6202</name>
</gene>
<dbReference type="OrthoDB" id="3369601at2"/>
<dbReference type="Proteomes" id="UP000199632">
    <property type="component" value="Unassembled WGS sequence"/>
</dbReference>
<dbReference type="Pfam" id="PF13191">
    <property type="entry name" value="AAA_16"/>
    <property type="match status" value="1"/>
</dbReference>
<organism evidence="2 3">
    <name type="scientific">Asanoa ishikariensis</name>
    <dbReference type="NCBI Taxonomy" id="137265"/>
    <lineage>
        <taxon>Bacteria</taxon>
        <taxon>Bacillati</taxon>
        <taxon>Actinomycetota</taxon>
        <taxon>Actinomycetes</taxon>
        <taxon>Micromonosporales</taxon>
        <taxon>Micromonosporaceae</taxon>
        <taxon>Asanoa</taxon>
    </lineage>
</organism>
<feature type="domain" description="Orc1-like AAA ATPase" evidence="1">
    <location>
        <begin position="63"/>
        <end position="201"/>
    </location>
</feature>
<sequence length="1335" mass="142974">MTSVEVGESGTTRELKAVARGSGTILQAGRDVITGTVFNGGFARLRDVWLDPAPVFDEVQLDRFAGREWLISKVDEFVERHDHGFVVIQGPAGVGKTAVAAWLAARRGWPCHFTRRAKGRSAATALRNLSAQIIAAYELSEQFAPGGGLPDTSAEPGWFEQVLRAGGERAAMAGQRLVIVVDGLDEAETFEGDLPLGLPARLPRNVVVVATCRTGSALPGLRLPWQVTTIKLADRRNLEDMRRFLDQSVRTDTQIADRLAAAGLDPEVFIARLLERCGGVWVYLRYVLDEVRFGLRSPDDLAALPADLSGYYSQALFPAGAEDSVRSRVLATLAAVAEPLPAPLLADLCRLGDAADVETLCEGPFRPFLTVANDASGDARYGIYHLSLRDYLHGAATGPMLAADRHRSDRLGRATAAAHGDIADVYLTLFGGLADGLPLLAANLDLIDVHGGYARRNLAFHLERAGREADLHRLLAVETGAGGSCLWYVALDHVNANADFGTDLGRARALVGQRVDADLRAGRPSPLAGLDLRYAIIAAATYSLTVAIPFGLVAALVRHSLWTPDRALAETARLRRSRNRVYQATLLLPVLTGEPRAKAVALALASARSDEYAADRAQSLTELLESLDDLEDREALVTEAMDTATSLDPSMRAGAIVRLAPMLSAARLRAAVQIALALDDPRDRHWLLTTLAAHVPEDELPHLVKAVDGIPEDSLKTELIEAVAERSVPATLPDLLGAARAISTSDDRGMALLSIAAGLGADVRDESLADVRATVDPIHRSAALAVSASSPQHADVRADLVREAAATALSCESEVDALGSLVNVIRLARGSNAEDMLTDCLERLATSEVKAEFVSMLTTVDNPPVEALLGLVDRIVDERRRADALSALGSVATGAPAKTIVELAARLPDAMRRAEVLAELAAQADAELAELLLAEASRLPDAYLRGHVVHNLADRLSAAQAGVALSMVQSITDERGLAQFLAAAARTATAETREALLAEAIAEADRITFHQNRAMALVDILEAGGPPAPAALVDDLFELTSRFLPDTLNTLCLERTRPWLTTEQWSTAFDVARTAAQRPGHSPDQAAWALYHLAALCPPTHAPELLREAAARARDMRSGTYQSLFLMLIAARLPDEEGRPLLREAMDTVARAGDGAPPLERFASLLVRAVPETIFVRCLAAGHTLLRPDADPALLGQLLHLLPASVAQLGVDALAGVATPGERGLIFANSALLLREPAREAAIRHTLADPGFSQGRWQLVSRAQERAAGHLDAYAFTVLRRCLDDVDLDDCLFILSGATDLVRACGGDAAISQCVEAARTVRQWWPRLTDPPRQQ</sequence>
<proteinExistence type="predicted"/>
<dbReference type="InterPro" id="IPR027417">
    <property type="entry name" value="P-loop_NTPase"/>
</dbReference>
<dbReference type="RefSeq" id="WP_090800106.1">
    <property type="nucleotide sequence ID" value="NZ_BOND01000001.1"/>
</dbReference>
<evidence type="ECO:0000313" key="2">
    <source>
        <dbReference type="EMBL" id="SDZ52433.1"/>
    </source>
</evidence>
<keyword evidence="3" id="KW-1185">Reference proteome</keyword>
<evidence type="ECO:0000313" key="3">
    <source>
        <dbReference type="Proteomes" id="UP000199632"/>
    </source>
</evidence>
<dbReference type="EMBL" id="FNQB01000003">
    <property type="protein sequence ID" value="SDZ52433.1"/>
    <property type="molecule type" value="Genomic_DNA"/>
</dbReference>
<name>A0A1H3TQ55_9ACTN</name>
<dbReference type="PANTHER" id="PTHR10039">
    <property type="entry name" value="AMELOGENIN"/>
    <property type="match status" value="1"/>
</dbReference>
<dbReference type="SUPFAM" id="SSF52540">
    <property type="entry name" value="P-loop containing nucleoside triphosphate hydrolases"/>
    <property type="match status" value="1"/>
</dbReference>
<dbReference type="Gene3D" id="3.40.50.300">
    <property type="entry name" value="P-loop containing nucleotide triphosphate hydrolases"/>
    <property type="match status" value="1"/>
</dbReference>
<reference evidence="3" key="1">
    <citation type="submission" date="2016-10" db="EMBL/GenBank/DDBJ databases">
        <authorList>
            <person name="Varghese N."/>
            <person name="Submissions S."/>
        </authorList>
    </citation>
    <scope>NUCLEOTIDE SEQUENCE [LARGE SCALE GENOMIC DNA]</scope>
    <source>
        <strain evidence="3">DSM 44718</strain>
    </source>
</reference>
<evidence type="ECO:0000259" key="1">
    <source>
        <dbReference type="Pfam" id="PF13191"/>
    </source>
</evidence>
<dbReference type="InterPro" id="IPR041664">
    <property type="entry name" value="AAA_16"/>
</dbReference>
<protein>
    <recommendedName>
        <fullName evidence="1">Orc1-like AAA ATPase domain-containing protein</fullName>
    </recommendedName>
</protein>